<evidence type="ECO:0000313" key="2">
    <source>
        <dbReference type="EMBL" id="GIY05246.1"/>
    </source>
</evidence>
<sequence>MGQSATSERDRLTTQINEKAKSKRSDGTDRRSRASWPLRKKPPGRTEEEKMGTKKEREEEILAEPRSWHYHPSVRVGRGSISVPTKRKEDPAERECVFLAFYGVWMGIGVYHVKNTKRCVVDVGGVIKCWMVECNLVNKYFSKYSSLPRDSYYTIIYKKEMMRVMLYKMSPKYLSHFIQED</sequence>
<name>A0AAV4QAY4_9ARAC</name>
<accession>A0AAV4QAY4</accession>
<feature type="region of interest" description="Disordered" evidence="1">
    <location>
        <begin position="1"/>
        <end position="58"/>
    </location>
</feature>
<reference evidence="2 3" key="1">
    <citation type="submission" date="2021-06" db="EMBL/GenBank/DDBJ databases">
        <title>Caerostris darwini draft genome.</title>
        <authorList>
            <person name="Kono N."/>
            <person name="Arakawa K."/>
        </authorList>
    </citation>
    <scope>NUCLEOTIDE SEQUENCE [LARGE SCALE GENOMIC DNA]</scope>
</reference>
<dbReference type="Proteomes" id="UP001054837">
    <property type="component" value="Unassembled WGS sequence"/>
</dbReference>
<keyword evidence="3" id="KW-1185">Reference proteome</keyword>
<feature type="compositionally biased region" description="Basic and acidic residues" evidence="1">
    <location>
        <begin position="44"/>
        <end position="58"/>
    </location>
</feature>
<comment type="caution">
    <text evidence="2">The sequence shown here is derived from an EMBL/GenBank/DDBJ whole genome shotgun (WGS) entry which is preliminary data.</text>
</comment>
<evidence type="ECO:0000256" key="1">
    <source>
        <dbReference type="SAM" id="MobiDB-lite"/>
    </source>
</evidence>
<evidence type="ECO:0000313" key="3">
    <source>
        <dbReference type="Proteomes" id="UP001054837"/>
    </source>
</evidence>
<dbReference type="AlphaFoldDB" id="A0AAV4QAY4"/>
<organism evidence="2 3">
    <name type="scientific">Caerostris darwini</name>
    <dbReference type="NCBI Taxonomy" id="1538125"/>
    <lineage>
        <taxon>Eukaryota</taxon>
        <taxon>Metazoa</taxon>
        <taxon>Ecdysozoa</taxon>
        <taxon>Arthropoda</taxon>
        <taxon>Chelicerata</taxon>
        <taxon>Arachnida</taxon>
        <taxon>Araneae</taxon>
        <taxon>Araneomorphae</taxon>
        <taxon>Entelegynae</taxon>
        <taxon>Araneoidea</taxon>
        <taxon>Araneidae</taxon>
        <taxon>Caerostris</taxon>
    </lineage>
</organism>
<protein>
    <submittedName>
        <fullName evidence="2">Uncharacterized protein</fullName>
    </submittedName>
</protein>
<dbReference type="EMBL" id="BPLQ01004066">
    <property type="protein sequence ID" value="GIY05246.1"/>
    <property type="molecule type" value="Genomic_DNA"/>
</dbReference>
<proteinExistence type="predicted"/>
<gene>
    <name evidence="2" type="ORF">CDAR_586601</name>
</gene>
<feature type="compositionally biased region" description="Basic and acidic residues" evidence="1">
    <location>
        <begin position="7"/>
        <end position="32"/>
    </location>
</feature>